<dbReference type="AlphaFoldDB" id="A0A2N9ANU7"/>
<protein>
    <submittedName>
        <fullName evidence="1">Uncharacterized protein</fullName>
    </submittedName>
</protein>
<reference evidence="2" key="1">
    <citation type="submission" date="2017-10" db="EMBL/GenBank/DDBJ databases">
        <authorList>
            <person name="Regsiter A."/>
            <person name="William W."/>
        </authorList>
    </citation>
    <scope>NUCLEOTIDE SEQUENCE [LARGE SCALE GENOMIC DNA]</scope>
</reference>
<organism evidence="1 2">
    <name type="scientific">Methylorubrum extorquens</name>
    <name type="common">Methylobacterium dichloromethanicum</name>
    <name type="synonym">Methylobacterium extorquens</name>
    <dbReference type="NCBI Taxonomy" id="408"/>
    <lineage>
        <taxon>Bacteria</taxon>
        <taxon>Pseudomonadati</taxon>
        <taxon>Pseudomonadota</taxon>
        <taxon>Alphaproteobacteria</taxon>
        <taxon>Hyphomicrobiales</taxon>
        <taxon>Methylobacteriaceae</taxon>
        <taxon>Methylorubrum</taxon>
    </lineage>
</organism>
<gene>
    <name evidence="1" type="ORF">TK0001_2425</name>
</gene>
<evidence type="ECO:0000313" key="2">
    <source>
        <dbReference type="Proteomes" id="UP000233769"/>
    </source>
</evidence>
<sequence>MRTDTAPLALPSPLPRLTYPRVTSPAARFELLARFASASRETRTT</sequence>
<proteinExistence type="predicted"/>
<dbReference type="Proteomes" id="UP000233769">
    <property type="component" value="Chromosome tk0001"/>
</dbReference>
<accession>A0A2N9ANU7</accession>
<dbReference type="EMBL" id="LT962688">
    <property type="protein sequence ID" value="SOR29027.1"/>
    <property type="molecule type" value="Genomic_DNA"/>
</dbReference>
<name>A0A2N9ANU7_METEX</name>
<evidence type="ECO:0000313" key="1">
    <source>
        <dbReference type="EMBL" id="SOR29027.1"/>
    </source>
</evidence>